<dbReference type="Proteomes" id="UP000828390">
    <property type="component" value="Unassembled WGS sequence"/>
</dbReference>
<dbReference type="EMBL" id="JAIWYP010000014">
    <property type="protein sequence ID" value="KAH3706767.1"/>
    <property type="molecule type" value="Genomic_DNA"/>
</dbReference>
<dbReference type="PANTHER" id="PTHR46843:SF1">
    <property type="entry name" value="BTB_POZ DOMAIN-CONTAINING PROTEIN 16"/>
    <property type="match status" value="1"/>
</dbReference>
<evidence type="ECO:0000313" key="2">
    <source>
        <dbReference type="Proteomes" id="UP000828390"/>
    </source>
</evidence>
<sequence length="65" mass="7605">MPMDLLQKILKSNRLFTYNEFSVNHTLSLWLFMQLKPNLQLMPSHSTALSYLHRLIGLCIIDAFP</sequence>
<accession>A0A9D3YXV0</accession>
<gene>
    <name evidence="1" type="ORF">DPMN_066156</name>
</gene>
<organism evidence="1 2">
    <name type="scientific">Dreissena polymorpha</name>
    <name type="common">Zebra mussel</name>
    <name type="synonym">Mytilus polymorpha</name>
    <dbReference type="NCBI Taxonomy" id="45954"/>
    <lineage>
        <taxon>Eukaryota</taxon>
        <taxon>Metazoa</taxon>
        <taxon>Spiralia</taxon>
        <taxon>Lophotrochozoa</taxon>
        <taxon>Mollusca</taxon>
        <taxon>Bivalvia</taxon>
        <taxon>Autobranchia</taxon>
        <taxon>Heteroconchia</taxon>
        <taxon>Euheterodonta</taxon>
        <taxon>Imparidentia</taxon>
        <taxon>Neoheterodontei</taxon>
        <taxon>Myida</taxon>
        <taxon>Dreissenoidea</taxon>
        <taxon>Dreissenidae</taxon>
        <taxon>Dreissena</taxon>
    </lineage>
</organism>
<comment type="caution">
    <text evidence="1">The sequence shown here is derived from an EMBL/GenBank/DDBJ whole genome shotgun (WGS) entry which is preliminary data.</text>
</comment>
<name>A0A9D3YXV0_DREPO</name>
<dbReference type="InterPro" id="IPR042833">
    <property type="entry name" value="BTBD16"/>
</dbReference>
<dbReference type="PANTHER" id="PTHR46843">
    <property type="entry name" value="BTB/POZ DOMAIN-CONTAINING PROTEIN 16"/>
    <property type="match status" value="1"/>
</dbReference>
<dbReference type="AlphaFoldDB" id="A0A9D3YXV0"/>
<reference evidence="1" key="2">
    <citation type="submission" date="2020-11" db="EMBL/GenBank/DDBJ databases">
        <authorList>
            <person name="McCartney M.A."/>
            <person name="Auch B."/>
            <person name="Kono T."/>
            <person name="Mallez S."/>
            <person name="Becker A."/>
            <person name="Gohl D.M."/>
            <person name="Silverstein K.A.T."/>
            <person name="Koren S."/>
            <person name="Bechman K.B."/>
            <person name="Herman A."/>
            <person name="Abrahante J.E."/>
            <person name="Garbe J."/>
        </authorList>
    </citation>
    <scope>NUCLEOTIDE SEQUENCE</scope>
    <source>
        <strain evidence="1">Duluth1</strain>
        <tissue evidence="1">Whole animal</tissue>
    </source>
</reference>
<reference evidence="1" key="1">
    <citation type="journal article" date="2019" name="bioRxiv">
        <title>The Genome of the Zebra Mussel, Dreissena polymorpha: A Resource for Invasive Species Research.</title>
        <authorList>
            <person name="McCartney M.A."/>
            <person name="Auch B."/>
            <person name="Kono T."/>
            <person name="Mallez S."/>
            <person name="Zhang Y."/>
            <person name="Obille A."/>
            <person name="Becker A."/>
            <person name="Abrahante J.E."/>
            <person name="Garbe J."/>
            <person name="Badalamenti J.P."/>
            <person name="Herman A."/>
            <person name="Mangelson H."/>
            <person name="Liachko I."/>
            <person name="Sullivan S."/>
            <person name="Sone E.D."/>
            <person name="Koren S."/>
            <person name="Silverstein K.A.T."/>
            <person name="Beckman K.B."/>
            <person name="Gohl D.M."/>
        </authorList>
    </citation>
    <scope>NUCLEOTIDE SEQUENCE</scope>
    <source>
        <strain evidence="1">Duluth1</strain>
        <tissue evidence="1">Whole animal</tissue>
    </source>
</reference>
<keyword evidence="2" id="KW-1185">Reference proteome</keyword>
<proteinExistence type="predicted"/>
<protein>
    <submittedName>
        <fullName evidence="1">Uncharacterized protein</fullName>
    </submittedName>
</protein>
<evidence type="ECO:0000313" key="1">
    <source>
        <dbReference type="EMBL" id="KAH3706767.1"/>
    </source>
</evidence>